<keyword evidence="4" id="KW-1185">Reference proteome</keyword>
<dbReference type="STRING" id="15368.A0A0Q3QVF0"/>
<accession>A0A0Q3QVF0</accession>
<dbReference type="Proteomes" id="UP000008810">
    <property type="component" value="Chromosome 2"/>
</dbReference>
<evidence type="ECO:0000256" key="1">
    <source>
        <dbReference type="SAM" id="MobiDB-lite"/>
    </source>
</evidence>
<evidence type="ECO:0000313" key="4">
    <source>
        <dbReference type="Proteomes" id="UP000008810"/>
    </source>
</evidence>
<evidence type="ECO:0000313" key="2">
    <source>
        <dbReference type="EMBL" id="KQK05322.1"/>
    </source>
</evidence>
<organism evidence="2">
    <name type="scientific">Brachypodium distachyon</name>
    <name type="common">Purple false brome</name>
    <name type="synonym">Trachynia distachya</name>
    <dbReference type="NCBI Taxonomy" id="15368"/>
    <lineage>
        <taxon>Eukaryota</taxon>
        <taxon>Viridiplantae</taxon>
        <taxon>Streptophyta</taxon>
        <taxon>Embryophyta</taxon>
        <taxon>Tracheophyta</taxon>
        <taxon>Spermatophyta</taxon>
        <taxon>Magnoliopsida</taxon>
        <taxon>Liliopsida</taxon>
        <taxon>Poales</taxon>
        <taxon>Poaceae</taxon>
        <taxon>BOP clade</taxon>
        <taxon>Pooideae</taxon>
        <taxon>Stipodae</taxon>
        <taxon>Brachypodieae</taxon>
        <taxon>Brachypodium</taxon>
    </lineage>
</organism>
<evidence type="ECO:0000313" key="3">
    <source>
        <dbReference type="EnsemblPlants" id="KQK05322"/>
    </source>
</evidence>
<reference evidence="2" key="2">
    <citation type="submission" date="2017-06" db="EMBL/GenBank/DDBJ databases">
        <title>WGS assembly of Brachypodium distachyon.</title>
        <authorList>
            <consortium name="The International Brachypodium Initiative"/>
            <person name="Lucas S."/>
            <person name="Harmon-Smith M."/>
            <person name="Lail K."/>
            <person name="Tice H."/>
            <person name="Grimwood J."/>
            <person name="Bruce D."/>
            <person name="Barry K."/>
            <person name="Shu S."/>
            <person name="Lindquist E."/>
            <person name="Wang M."/>
            <person name="Pitluck S."/>
            <person name="Vogel J.P."/>
            <person name="Garvin D.F."/>
            <person name="Mockler T.C."/>
            <person name="Schmutz J."/>
            <person name="Rokhsar D."/>
            <person name="Bevan M.W."/>
        </authorList>
    </citation>
    <scope>NUCLEOTIDE SEQUENCE</scope>
    <source>
        <strain evidence="2">Bd21</strain>
    </source>
</reference>
<reference evidence="3" key="3">
    <citation type="submission" date="2018-08" db="UniProtKB">
        <authorList>
            <consortium name="EnsemblPlants"/>
        </authorList>
    </citation>
    <scope>IDENTIFICATION</scope>
    <source>
        <strain evidence="3">cv. Bd21</strain>
    </source>
</reference>
<dbReference type="InParanoid" id="A0A0Q3QVF0"/>
<dbReference type="PANTHER" id="PTHR47069:SF1">
    <property type="entry name" value="OS03G0580500 PROTEIN"/>
    <property type="match status" value="1"/>
</dbReference>
<dbReference type="PANTHER" id="PTHR47069">
    <property type="match status" value="1"/>
</dbReference>
<proteinExistence type="predicted"/>
<reference evidence="2 3" key="1">
    <citation type="journal article" date="2010" name="Nature">
        <title>Genome sequencing and analysis of the model grass Brachypodium distachyon.</title>
        <authorList>
            <consortium name="International Brachypodium Initiative"/>
        </authorList>
    </citation>
    <scope>NUCLEOTIDE SEQUENCE [LARGE SCALE GENOMIC DNA]</scope>
    <source>
        <strain evidence="2 3">Bd21</strain>
    </source>
</reference>
<gene>
    <name evidence="2" type="ORF">BRADI_2g19415v3</name>
</gene>
<dbReference type="EnsemblPlants" id="KQK05322">
    <property type="protein sequence ID" value="KQK05322"/>
    <property type="gene ID" value="BRADI_2g19415v3"/>
</dbReference>
<feature type="region of interest" description="Disordered" evidence="1">
    <location>
        <begin position="34"/>
        <end position="109"/>
    </location>
</feature>
<protein>
    <submittedName>
        <fullName evidence="2 3">Uncharacterized protein</fullName>
    </submittedName>
</protein>
<dbReference type="Gramene" id="KQK05322">
    <property type="protein sequence ID" value="KQK05322"/>
    <property type="gene ID" value="BRADI_2g19415v3"/>
</dbReference>
<name>A0A0Q3QVF0_BRADI</name>
<dbReference type="AlphaFoldDB" id="A0A0Q3QVF0"/>
<feature type="compositionally biased region" description="Basic residues" evidence="1">
    <location>
        <begin position="85"/>
        <end position="96"/>
    </location>
</feature>
<dbReference type="OrthoDB" id="679580at2759"/>
<dbReference type="EMBL" id="CM000881">
    <property type="protein sequence ID" value="KQK05322.1"/>
    <property type="molecule type" value="Genomic_DNA"/>
</dbReference>
<sequence>MQYQEEQTRMTIETKSAYEYWRIRRRAEALAGDARLLRPQGGGQGSHEQGSSAGCPGDVSSANDSDEDVIVVQQTNDSPEIKLAPLKKPKTSKKRKESSNASEEKDEKNPFYRSYKSTCGRIGAAADNISSSVQASSAPHPTSHVPSIADVMQMVKDCGVQVGTALMHTATMLIMKPDFREIFSKLQTKEGRLIC</sequence>